<evidence type="ECO:0000256" key="2">
    <source>
        <dbReference type="ARBA" id="ARBA00022801"/>
    </source>
</evidence>
<dbReference type="PANTHER" id="PTHR21660">
    <property type="entry name" value="THIOESTERASE SUPERFAMILY MEMBER-RELATED"/>
    <property type="match status" value="1"/>
</dbReference>
<comment type="similarity">
    <text evidence="1">Belongs to the thioesterase PaaI family.</text>
</comment>
<dbReference type="InterPro" id="IPR039298">
    <property type="entry name" value="ACOT13"/>
</dbReference>
<keyword evidence="2" id="KW-0378">Hydrolase</keyword>
<evidence type="ECO:0000313" key="4">
    <source>
        <dbReference type="EMBL" id="KAG6480472.1"/>
    </source>
</evidence>
<reference evidence="4 5" key="1">
    <citation type="submission" date="2020-08" db="EMBL/GenBank/DDBJ databases">
        <title>Plant Genome Project.</title>
        <authorList>
            <person name="Zhang R.-G."/>
        </authorList>
    </citation>
    <scope>NUCLEOTIDE SEQUENCE [LARGE SCALE GENOMIC DNA]</scope>
    <source>
        <tissue evidence="4">Rhizome</tissue>
    </source>
</reference>
<dbReference type="GO" id="GO:0047617">
    <property type="term" value="F:fatty acyl-CoA hydrolase activity"/>
    <property type="evidence" value="ECO:0007669"/>
    <property type="project" value="InterPro"/>
</dbReference>
<feature type="domain" description="Thioesterase" evidence="3">
    <location>
        <begin position="82"/>
        <end position="150"/>
    </location>
</feature>
<sequence length="178" mass="19084">MGDYEGSEAAAVDAARRWLEGMSNKNPVASASLWAGGHFDIVCHSGLRILHLHGGRAVCRFRVPAHLTPERLQDADMNWQPGAIAAVIDNVGAAAIMTTEGIIKISVEFDISYFSAAKVDEEVEIDARIVQHKGKKLTAVIVEVRKKEGGHLVAVGRQWMSAARPAGAGLIPGHSSRL</sequence>
<gene>
    <name evidence="4" type="ORF">ZIOFF_063972</name>
</gene>
<evidence type="ECO:0000313" key="5">
    <source>
        <dbReference type="Proteomes" id="UP000734854"/>
    </source>
</evidence>
<dbReference type="EMBL" id="JACMSC010000017">
    <property type="protein sequence ID" value="KAG6480472.1"/>
    <property type="molecule type" value="Genomic_DNA"/>
</dbReference>
<dbReference type="Gene3D" id="3.10.129.10">
    <property type="entry name" value="Hotdog Thioesterase"/>
    <property type="match status" value="1"/>
</dbReference>
<organism evidence="4 5">
    <name type="scientific">Zingiber officinale</name>
    <name type="common">Ginger</name>
    <name type="synonym">Amomum zingiber</name>
    <dbReference type="NCBI Taxonomy" id="94328"/>
    <lineage>
        <taxon>Eukaryota</taxon>
        <taxon>Viridiplantae</taxon>
        <taxon>Streptophyta</taxon>
        <taxon>Embryophyta</taxon>
        <taxon>Tracheophyta</taxon>
        <taxon>Spermatophyta</taxon>
        <taxon>Magnoliopsida</taxon>
        <taxon>Liliopsida</taxon>
        <taxon>Zingiberales</taxon>
        <taxon>Zingiberaceae</taxon>
        <taxon>Zingiber</taxon>
    </lineage>
</organism>
<dbReference type="Pfam" id="PF03061">
    <property type="entry name" value="4HBT"/>
    <property type="match status" value="1"/>
</dbReference>
<dbReference type="CDD" id="cd03443">
    <property type="entry name" value="PaaI_thioesterase"/>
    <property type="match status" value="1"/>
</dbReference>
<name>A0A8J5F273_ZINOF</name>
<evidence type="ECO:0000259" key="3">
    <source>
        <dbReference type="Pfam" id="PF03061"/>
    </source>
</evidence>
<protein>
    <recommendedName>
        <fullName evidence="3">Thioesterase domain-containing protein</fullName>
    </recommendedName>
</protein>
<dbReference type="PANTHER" id="PTHR21660:SF1">
    <property type="entry name" value="ACYL-COENZYME A THIOESTERASE 13"/>
    <property type="match status" value="1"/>
</dbReference>
<dbReference type="Proteomes" id="UP000734854">
    <property type="component" value="Unassembled WGS sequence"/>
</dbReference>
<comment type="caution">
    <text evidence="4">The sequence shown here is derived from an EMBL/GenBank/DDBJ whole genome shotgun (WGS) entry which is preliminary data.</text>
</comment>
<evidence type="ECO:0000256" key="1">
    <source>
        <dbReference type="ARBA" id="ARBA00008324"/>
    </source>
</evidence>
<dbReference type="AlphaFoldDB" id="A0A8J5F273"/>
<dbReference type="InterPro" id="IPR029069">
    <property type="entry name" value="HotDog_dom_sf"/>
</dbReference>
<keyword evidence="5" id="KW-1185">Reference proteome</keyword>
<proteinExistence type="inferred from homology"/>
<dbReference type="SUPFAM" id="SSF54637">
    <property type="entry name" value="Thioesterase/thiol ester dehydrase-isomerase"/>
    <property type="match status" value="1"/>
</dbReference>
<accession>A0A8J5F273</accession>
<dbReference type="InterPro" id="IPR006683">
    <property type="entry name" value="Thioestr_dom"/>
</dbReference>